<dbReference type="EC" id="1.2.1.13" evidence="5"/>
<dbReference type="Pfam" id="PF00044">
    <property type="entry name" value="Gp_dh_N"/>
    <property type="match status" value="1"/>
</dbReference>
<keyword evidence="3" id="KW-0113">Calvin cycle</keyword>
<proteinExistence type="evidence at transcript level"/>
<evidence type="ECO:0000256" key="7">
    <source>
        <dbReference type="ARBA" id="ARBA00063826"/>
    </source>
</evidence>
<comment type="pathway">
    <text evidence="1">Carbohydrate biosynthesis; Calvin cycle.</text>
</comment>
<keyword evidence="4" id="KW-0560">Oxidoreductase</keyword>
<dbReference type="InterPro" id="IPR020828">
    <property type="entry name" value="GlycerAld_3-P_DH_NAD(P)-bd"/>
</dbReference>
<protein>
    <recommendedName>
        <fullName evidence="5">glyceraldehyde-3-phosphate dehydrogenase (NADP(+)) (phosphorylating)</fullName>
        <ecNumber evidence="5">1.2.1.13</ecNumber>
    </recommendedName>
</protein>
<dbReference type="GO" id="GO:0051287">
    <property type="term" value="F:NAD binding"/>
    <property type="evidence" value="ECO:0007669"/>
    <property type="project" value="InterPro"/>
</dbReference>
<dbReference type="SUPFAM" id="SSF55347">
    <property type="entry name" value="Glyceraldehyde-3-phosphate dehydrogenase-like, C-terminal domain"/>
    <property type="match status" value="1"/>
</dbReference>
<dbReference type="NCBIfam" id="TIGR01534">
    <property type="entry name" value="GAPDH-I"/>
    <property type="match status" value="1"/>
</dbReference>
<dbReference type="FunFam" id="3.30.360.10:FF:000002">
    <property type="entry name" value="Glyceraldehyde-3-phosphate dehydrogenase"/>
    <property type="match status" value="1"/>
</dbReference>
<dbReference type="GO" id="GO:0006006">
    <property type="term" value="P:glucose metabolic process"/>
    <property type="evidence" value="ECO:0007669"/>
    <property type="project" value="InterPro"/>
</dbReference>
<dbReference type="CDD" id="cd18126">
    <property type="entry name" value="GAPDH_I_C"/>
    <property type="match status" value="1"/>
</dbReference>
<reference evidence="10" key="1">
    <citation type="submission" date="2009-02" db="EMBL/GenBank/DDBJ databases">
        <title>Full length sequence-verified cDNA sequences from Sitka spruce (Picea sitchensis).</title>
        <authorList>
            <person name="Reid K.E."/>
            <person name="Liao N."/>
            <person name="Ralph S."/>
            <person name="Kolosova N."/>
            <person name="Oddy C."/>
            <person name="Moore R."/>
            <person name="Mayo M."/>
            <person name="Wagner S."/>
            <person name="King J."/>
            <person name="Yanchuk A."/>
            <person name="Holt R."/>
            <person name="Jones S."/>
            <person name="Marra M."/>
            <person name="Ritland C.E."/>
            <person name="Ritland K."/>
            <person name="Bohlmann J."/>
        </authorList>
    </citation>
    <scope>NUCLEOTIDE SEQUENCE</scope>
    <source>
        <tissue evidence="10">Bark</tissue>
    </source>
</reference>
<comment type="catalytic activity">
    <reaction evidence="6">
        <text>D-glyceraldehyde 3-phosphate + phosphate + NADP(+) = (2R)-3-phospho-glyceroyl phosphate + NADPH + H(+)</text>
        <dbReference type="Rhea" id="RHEA:10296"/>
        <dbReference type="ChEBI" id="CHEBI:15378"/>
        <dbReference type="ChEBI" id="CHEBI:43474"/>
        <dbReference type="ChEBI" id="CHEBI:57604"/>
        <dbReference type="ChEBI" id="CHEBI:57783"/>
        <dbReference type="ChEBI" id="CHEBI:58349"/>
        <dbReference type="ChEBI" id="CHEBI:59776"/>
        <dbReference type="EC" id="1.2.1.13"/>
    </reaction>
</comment>
<dbReference type="Gene3D" id="3.30.360.10">
    <property type="entry name" value="Dihydrodipicolinate Reductase, domain 2"/>
    <property type="match status" value="1"/>
</dbReference>
<dbReference type="GO" id="GO:0050661">
    <property type="term" value="F:NADP binding"/>
    <property type="evidence" value="ECO:0007669"/>
    <property type="project" value="InterPro"/>
</dbReference>
<dbReference type="Gene3D" id="3.40.50.720">
    <property type="entry name" value="NAD(P)-binding Rossmann-like Domain"/>
    <property type="match status" value="1"/>
</dbReference>
<accession>C0PT66</accession>
<dbReference type="SMART" id="SM00846">
    <property type="entry name" value="Gp_dh_N"/>
    <property type="match status" value="1"/>
</dbReference>
<evidence type="ECO:0000256" key="4">
    <source>
        <dbReference type="ARBA" id="ARBA00023002"/>
    </source>
</evidence>
<evidence type="ECO:0000256" key="8">
    <source>
        <dbReference type="RuleBase" id="RU000397"/>
    </source>
</evidence>
<evidence type="ECO:0000259" key="9">
    <source>
        <dbReference type="SMART" id="SM00846"/>
    </source>
</evidence>
<evidence type="ECO:0000256" key="6">
    <source>
        <dbReference type="ARBA" id="ARBA00052787"/>
    </source>
</evidence>
<dbReference type="AlphaFoldDB" id="C0PT66"/>
<dbReference type="InterPro" id="IPR020829">
    <property type="entry name" value="GlycerAld_3-P_DH_cat"/>
</dbReference>
<comment type="subunit">
    <text evidence="7">Tetramer of either four A chains (GAPDH 2) or two A and two B chains (GAPDH 1).</text>
</comment>
<evidence type="ECO:0000256" key="3">
    <source>
        <dbReference type="ARBA" id="ARBA00022567"/>
    </source>
</evidence>
<evidence type="ECO:0000256" key="1">
    <source>
        <dbReference type="ARBA" id="ARBA00005215"/>
    </source>
</evidence>
<evidence type="ECO:0000256" key="2">
    <source>
        <dbReference type="ARBA" id="ARBA00007406"/>
    </source>
</evidence>
<sequence>MALASSAQAALIAAAAPARPPAAARSSSSTQSLPSVFKSVEISEFAGLKSTSGCITYGRQVRESSLGLFDALASQVIAKAGNSGAVKGETVAKMKVAINGFGRIGRNFLRCWHGHKRSPLEVVAVNDIIGVENAAHLLKYDSTHGKFQADVDGVFKAEGNGHKFMKVDGKHISVLSEKDPSQLPWNDLGVDLVIEGTGKFRDKAEAGKHIEAGAKKVIITASARGEGIPTYVMGVNDSHYSYDAHDIISNGSGTTNCVAPLLNILDKEFDGIVKGTVTSTHSYTSDQSLLDAIHCDKRRARAAALNIVPASTDISKTISLVLPNLKDKLSGIAMRVPTPTVSMVDLVVHVGKKGITLDDVKKVFKTAAANESLRGILAVCDEPLVSMDFRGSFASVTVDTTLTTVVGEDMIKVVAWYDNEWAYSQRVLDLAHIVQAGWAFATGESSSADLHYANSICIVDSEHAECKIHDT</sequence>
<dbReference type="EMBL" id="BT071552">
    <property type="protein sequence ID" value="ACN41006.1"/>
    <property type="molecule type" value="mRNA"/>
</dbReference>
<dbReference type="OMA" id="DSEHAEC"/>
<dbReference type="SUPFAM" id="SSF51735">
    <property type="entry name" value="NAD(P)-binding Rossmann-fold domains"/>
    <property type="match status" value="1"/>
</dbReference>
<name>C0PT66_PICSI</name>
<dbReference type="GO" id="GO:0019253">
    <property type="term" value="P:reductive pentose-phosphate cycle"/>
    <property type="evidence" value="ECO:0007669"/>
    <property type="project" value="UniProtKB-KW"/>
</dbReference>
<feature type="domain" description="Glyceraldehyde 3-phosphate dehydrogenase NAD(P) binding" evidence="9">
    <location>
        <begin position="94"/>
        <end position="253"/>
    </location>
</feature>
<dbReference type="Pfam" id="PF02800">
    <property type="entry name" value="Gp_dh_C"/>
    <property type="match status" value="1"/>
</dbReference>
<dbReference type="FunFam" id="3.40.50.720:FF:000001">
    <property type="entry name" value="Glyceraldehyde-3-phosphate dehydrogenase"/>
    <property type="match status" value="1"/>
</dbReference>
<dbReference type="InterPro" id="IPR036291">
    <property type="entry name" value="NAD(P)-bd_dom_sf"/>
</dbReference>
<organism evidence="10">
    <name type="scientific">Picea sitchensis</name>
    <name type="common">Sitka spruce</name>
    <name type="synonym">Pinus sitchensis</name>
    <dbReference type="NCBI Taxonomy" id="3332"/>
    <lineage>
        <taxon>Eukaryota</taxon>
        <taxon>Viridiplantae</taxon>
        <taxon>Streptophyta</taxon>
        <taxon>Embryophyta</taxon>
        <taxon>Tracheophyta</taxon>
        <taxon>Spermatophyta</taxon>
        <taxon>Pinopsida</taxon>
        <taxon>Pinidae</taxon>
        <taxon>Conifers I</taxon>
        <taxon>Pinales</taxon>
        <taxon>Pinaceae</taxon>
        <taxon>Picea</taxon>
    </lineage>
</organism>
<dbReference type="InterPro" id="IPR006424">
    <property type="entry name" value="Glyceraldehyde-3-P_DH_1"/>
</dbReference>
<dbReference type="CDD" id="cd05214">
    <property type="entry name" value="GAPDH_I_N"/>
    <property type="match status" value="1"/>
</dbReference>
<dbReference type="GO" id="GO:0047100">
    <property type="term" value="F:glyceraldehyde-3-phosphate dehydrogenase (NADP+) (phosphorylating) activity"/>
    <property type="evidence" value="ECO:0007669"/>
    <property type="project" value="UniProtKB-EC"/>
</dbReference>
<dbReference type="PANTHER" id="PTHR43148">
    <property type="entry name" value="GLYCERALDEHYDE-3-PHOSPHATE DEHYDROGENASE 2"/>
    <property type="match status" value="1"/>
</dbReference>
<evidence type="ECO:0000313" key="10">
    <source>
        <dbReference type="EMBL" id="ACN41006.1"/>
    </source>
</evidence>
<dbReference type="PRINTS" id="PR00078">
    <property type="entry name" value="G3PDHDRGNASE"/>
</dbReference>
<comment type="similarity">
    <text evidence="2 8">Belongs to the glyceraldehyde-3-phosphate dehydrogenase family.</text>
</comment>
<evidence type="ECO:0000256" key="5">
    <source>
        <dbReference type="ARBA" id="ARBA00039137"/>
    </source>
</evidence>
<dbReference type="InterPro" id="IPR020831">
    <property type="entry name" value="GlycerAld/Erythrose_P_DH"/>
</dbReference>